<keyword evidence="4" id="KW-0805">Transcription regulation</keyword>
<evidence type="ECO:0000256" key="1">
    <source>
        <dbReference type="ARBA" id="ARBA00005952"/>
    </source>
</evidence>
<accession>A0A0W8E9D3</accession>
<protein>
    <submittedName>
        <fullName evidence="7">Transcription termination protein nusb</fullName>
    </submittedName>
</protein>
<dbReference type="NCBIfam" id="TIGR01951">
    <property type="entry name" value="nusB"/>
    <property type="match status" value="1"/>
</dbReference>
<sequence>MSRRKAREYAFKVLFQVDQVAAEPDRAFNYLLVESDLPEKDIKFSQQLIQETMRNSDEIDKVIASYASDWAIDRMPAVDRNIMRLAACEILYLESVDSIIVMDEAIEIAKKYGGESSSAYINAILDRLVADRK</sequence>
<evidence type="ECO:0000259" key="6">
    <source>
        <dbReference type="Pfam" id="PF01029"/>
    </source>
</evidence>
<dbReference type="PANTHER" id="PTHR11078:SF3">
    <property type="entry name" value="ANTITERMINATION NUSB DOMAIN-CONTAINING PROTEIN"/>
    <property type="match status" value="1"/>
</dbReference>
<dbReference type="HAMAP" id="MF_00073">
    <property type="entry name" value="NusB"/>
    <property type="match status" value="1"/>
</dbReference>
<comment type="similarity">
    <text evidence="1">Belongs to the NusB family.</text>
</comment>
<organism evidence="7">
    <name type="scientific">hydrocarbon metagenome</name>
    <dbReference type="NCBI Taxonomy" id="938273"/>
    <lineage>
        <taxon>unclassified sequences</taxon>
        <taxon>metagenomes</taxon>
        <taxon>ecological metagenomes</taxon>
    </lineage>
</organism>
<name>A0A0W8E9D3_9ZZZZ</name>
<evidence type="ECO:0000256" key="5">
    <source>
        <dbReference type="ARBA" id="ARBA00023163"/>
    </source>
</evidence>
<dbReference type="InterPro" id="IPR035926">
    <property type="entry name" value="NusB-like_sf"/>
</dbReference>
<dbReference type="SUPFAM" id="SSF48013">
    <property type="entry name" value="NusB-like"/>
    <property type="match status" value="1"/>
</dbReference>
<evidence type="ECO:0000256" key="3">
    <source>
        <dbReference type="ARBA" id="ARBA00022884"/>
    </source>
</evidence>
<proteinExistence type="inferred from homology"/>
<evidence type="ECO:0000313" key="7">
    <source>
        <dbReference type="EMBL" id="KUG05014.1"/>
    </source>
</evidence>
<dbReference type="AlphaFoldDB" id="A0A0W8E9D3"/>
<keyword evidence="5" id="KW-0804">Transcription</keyword>
<reference evidence="7" key="1">
    <citation type="journal article" date="2015" name="Proc. Natl. Acad. Sci. U.S.A.">
        <title>Networks of energetic and metabolic interactions define dynamics in microbial communities.</title>
        <authorList>
            <person name="Embree M."/>
            <person name="Liu J.K."/>
            <person name="Al-Bassam M.M."/>
            <person name="Zengler K."/>
        </authorList>
    </citation>
    <scope>NUCLEOTIDE SEQUENCE</scope>
</reference>
<dbReference type="InterPro" id="IPR006027">
    <property type="entry name" value="NusB_RsmB_TIM44"/>
</dbReference>
<keyword evidence="2" id="KW-0889">Transcription antitermination</keyword>
<evidence type="ECO:0000256" key="2">
    <source>
        <dbReference type="ARBA" id="ARBA00022814"/>
    </source>
</evidence>
<dbReference type="EMBL" id="LNQE01001831">
    <property type="protein sequence ID" value="KUG05014.1"/>
    <property type="molecule type" value="Genomic_DNA"/>
</dbReference>
<dbReference type="InterPro" id="IPR011605">
    <property type="entry name" value="NusB_fam"/>
</dbReference>
<dbReference type="PANTHER" id="PTHR11078">
    <property type="entry name" value="N UTILIZATION SUBSTANCE PROTEIN B-RELATED"/>
    <property type="match status" value="1"/>
</dbReference>
<dbReference type="Gene3D" id="1.10.940.10">
    <property type="entry name" value="NusB-like"/>
    <property type="match status" value="1"/>
</dbReference>
<feature type="domain" description="NusB/RsmB/TIM44" evidence="6">
    <location>
        <begin position="4"/>
        <end position="128"/>
    </location>
</feature>
<comment type="caution">
    <text evidence="7">The sequence shown here is derived from an EMBL/GenBank/DDBJ whole genome shotgun (WGS) entry which is preliminary data.</text>
</comment>
<gene>
    <name evidence="7" type="ORF">ASZ90_017503</name>
</gene>
<dbReference type="Pfam" id="PF01029">
    <property type="entry name" value="NusB"/>
    <property type="match status" value="1"/>
</dbReference>
<dbReference type="GO" id="GO:0006353">
    <property type="term" value="P:DNA-templated transcription termination"/>
    <property type="evidence" value="ECO:0007669"/>
    <property type="project" value="InterPro"/>
</dbReference>
<dbReference type="GO" id="GO:0003723">
    <property type="term" value="F:RNA binding"/>
    <property type="evidence" value="ECO:0007669"/>
    <property type="project" value="UniProtKB-KW"/>
</dbReference>
<dbReference type="GO" id="GO:0031564">
    <property type="term" value="P:transcription antitermination"/>
    <property type="evidence" value="ECO:0007669"/>
    <property type="project" value="UniProtKB-KW"/>
</dbReference>
<keyword evidence="3" id="KW-0694">RNA-binding</keyword>
<evidence type="ECO:0000256" key="4">
    <source>
        <dbReference type="ARBA" id="ARBA00023015"/>
    </source>
</evidence>
<dbReference type="GO" id="GO:0005829">
    <property type="term" value="C:cytosol"/>
    <property type="evidence" value="ECO:0007669"/>
    <property type="project" value="TreeGrafter"/>
</dbReference>